<accession>A0A5J6VIS8</accession>
<keyword evidence="3" id="KW-0472">Membrane</keyword>
<dbReference type="PANTHER" id="PTHR10434">
    <property type="entry name" value="1-ACYL-SN-GLYCEROL-3-PHOSPHATE ACYLTRANSFERASE"/>
    <property type="match status" value="1"/>
</dbReference>
<keyword evidence="1 5" id="KW-0808">Transferase</keyword>
<keyword evidence="2 5" id="KW-0012">Acyltransferase</keyword>
<dbReference type="SUPFAM" id="SSF69593">
    <property type="entry name" value="Glycerol-3-phosphate (1)-acyltransferase"/>
    <property type="match status" value="1"/>
</dbReference>
<dbReference type="EMBL" id="MN448271">
    <property type="protein sequence ID" value="QFG73793.1"/>
    <property type="molecule type" value="Genomic_DNA"/>
</dbReference>
<protein>
    <submittedName>
        <fullName evidence="5">Acyltransferase</fullName>
    </submittedName>
</protein>
<evidence type="ECO:0000313" key="5">
    <source>
        <dbReference type="EMBL" id="QFG73793.1"/>
    </source>
</evidence>
<name>A0A5J6VIS8_9VIRU</name>
<proteinExistence type="predicted"/>
<organism evidence="5">
    <name type="scientific">Megaviridae environmental sample</name>
    <dbReference type="NCBI Taxonomy" id="1737588"/>
    <lineage>
        <taxon>Viruses</taxon>
        <taxon>Varidnaviria</taxon>
        <taxon>Bamfordvirae</taxon>
        <taxon>Nucleocytoviricota</taxon>
        <taxon>Megaviricetes</taxon>
        <taxon>Imitervirales</taxon>
        <taxon>Mimiviridae</taxon>
        <taxon>environmental samples</taxon>
    </lineage>
</organism>
<dbReference type="GO" id="GO:0006654">
    <property type="term" value="P:phosphatidic acid biosynthetic process"/>
    <property type="evidence" value="ECO:0007669"/>
    <property type="project" value="TreeGrafter"/>
</dbReference>
<keyword evidence="3" id="KW-1133">Transmembrane helix</keyword>
<sequence>MNGAIACVSSVALLQYGINLRMIIILMIIMMGAQLMRCIPSSWQKSFVENYSTYALNMLNFDIEGREYLKFWSKPKIVIFNHLNYLDAMMVAHVLRGKSLFSIGKHDIMERLPIKLLAFNRIMMHHDILFVKKNDLDSIEEVLEQAIKRLEEKSLMICPEGTRNKNSPDLLPFEDGAFLLSTITEAEIICITHDMRSFVKQNTSQVKMIVSKPISPIGKTIDELKNQCHEIMSHNYRQLHAMYNPSFESFKFLPNAM</sequence>
<feature type="domain" description="Phospholipid/glycerol acyltransferase" evidence="4">
    <location>
        <begin position="76"/>
        <end position="196"/>
    </location>
</feature>
<dbReference type="GO" id="GO:0003841">
    <property type="term" value="F:1-acylglycerol-3-phosphate O-acyltransferase activity"/>
    <property type="evidence" value="ECO:0007669"/>
    <property type="project" value="TreeGrafter"/>
</dbReference>
<keyword evidence="3" id="KW-0812">Transmembrane</keyword>
<evidence type="ECO:0000256" key="2">
    <source>
        <dbReference type="ARBA" id="ARBA00023315"/>
    </source>
</evidence>
<reference evidence="5" key="1">
    <citation type="journal article" date="2019" name="Philos. Trans. R. Soc. Lond., B, Biol. Sci.">
        <title>Targeted metagenomic recovery of four divergent viruses reveals shared and distinctive characteristics of giant viruses of marine eukaryotes.</title>
        <authorList>
            <person name="Needham D.M."/>
            <person name="Poirier C."/>
            <person name="Hehenberger E."/>
            <person name="Jimenez V."/>
            <person name="Swalwell J.E."/>
            <person name="Santoro A.E."/>
            <person name="Worden A.Z."/>
        </authorList>
    </citation>
    <scope>NUCLEOTIDE SEQUENCE</scope>
    <source>
        <strain evidence="5">OPacV-662</strain>
    </source>
</reference>
<dbReference type="PANTHER" id="PTHR10434:SF11">
    <property type="entry name" value="1-ACYL-SN-GLYCEROL-3-PHOSPHATE ACYLTRANSFERASE"/>
    <property type="match status" value="1"/>
</dbReference>
<dbReference type="InterPro" id="IPR002123">
    <property type="entry name" value="Plipid/glycerol_acylTrfase"/>
</dbReference>
<dbReference type="CDD" id="cd07989">
    <property type="entry name" value="LPLAT_AGPAT-like"/>
    <property type="match status" value="1"/>
</dbReference>
<dbReference type="SMART" id="SM00563">
    <property type="entry name" value="PlsC"/>
    <property type="match status" value="1"/>
</dbReference>
<evidence type="ECO:0000256" key="3">
    <source>
        <dbReference type="SAM" id="Phobius"/>
    </source>
</evidence>
<evidence type="ECO:0000256" key="1">
    <source>
        <dbReference type="ARBA" id="ARBA00022679"/>
    </source>
</evidence>
<dbReference type="Pfam" id="PF01553">
    <property type="entry name" value="Acyltransferase"/>
    <property type="match status" value="1"/>
</dbReference>
<evidence type="ECO:0000259" key="4">
    <source>
        <dbReference type="SMART" id="SM00563"/>
    </source>
</evidence>
<feature type="transmembrane region" description="Helical" evidence="3">
    <location>
        <begin position="18"/>
        <end position="36"/>
    </location>
</feature>